<protein>
    <recommendedName>
        <fullName evidence="3">Transposase</fullName>
    </recommendedName>
</protein>
<reference evidence="1 2" key="1">
    <citation type="journal article" date="2013" name="ISME J.">
        <title>Comparative genomics of pathogenic lineages of Vibrio nigripulchritudo identifies virulence-associated traits.</title>
        <authorList>
            <person name="Goudenege D."/>
            <person name="Labreuche Y."/>
            <person name="Krin E."/>
            <person name="Ansquer D."/>
            <person name="Mangenot S."/>
            <person name="Calteau A."/>
            <person name="Medigue C."/>
            <person name="Mazel D."/>
            <person name="Polz M.F."/>
            <person name="Le Roux F."/>
        </authorList>
    </citation>
    <scope>NUCLEOTIDE SEQUENCE [LARGE SCALE GENOMIC DNA]</scope>
    <source>
        <strain evidence="1 2">SOn1</strain>
    </source>
</reference>
<dbReference type="AlphaFoldDB" id="A0AAV2VYP1"/>
<dbReference type="EMBL" id="CAOF01000185">
    <property type="protein sequence ID" value="CCO49747.1"/>
    <property type="molecule type" value="Genomic_DNA"/>
</dbReference>
<evidence type="ECO:0000313" key="2">
    <source>
        <dbReference type="Proteomes" id="UP000018211"/>
    </source>
</evidence>
<organism evidence="1 2">
    <name type="scientific">Vibrio nigripulchritudo SOn1</name>
    <dbReference type="NCBI Taxonomy" id="1238450"/>
    <lineage>
        <taxon>Bacteria</taxon>
        <taxon>Pseudomonadati</taxon>
        <taxon>Pseudomonadota</taxon>
        <taxon>Gammaproteobacteria</taxon>
        <taxon>Vibrionales</taxon>
        <taxon>Vibrionaceae</taxon>
        <taxon>Vibrio</taxon>
    </lineage>
</organism>
<sequence length="39" mass="4387">MKCHKNVGLARKPGLKPSQLYLLLETNLNFVETNSVTTK</sequence>
<dbReference type="Proteomes" id="UP000018211">
    <property type="component" value="Unassembled WGS sequence"/>
</dbReference>
<proteinExistence type="predicted"/>
<name>A0AAV2VYP1_9VIBR</name>
<evidence type="ECO:0000313" key="1">
    <source>
        <dbReference type="EMBL" id="CCO49747.1"/>
    </source>
</evidence>
<gene>
    <name evidence="1" type="ORF">VIBNISOn1_890017</name>
</gene>
<evidence type="ECO:0008006" key="3">
    <source>
        <dbReference type="Google" id="ProtNLM"/>
    </source>
</evidence>
<accession>A0AAV2VYP1</accession>
<comment type="caution">
    <text evidence="1">The sequence shown here is derived from an EMBL/GenBank/DDBJ whole genome shotgun (WGS) entry which is preliminary data.</text>
</comment>